<reference evidence="2 3" key="2">
    <citation type="journal article" date="2023" name="Mol. Biol. Evol.">
        <title>Genomics of Secondarily Temperate Adaptation in the Only Non-Antarctic Icefish.</title>
        <authorList>
            <person name="Rivera-Colon A.G."/>
            <person name="Rayamajhi N."/>
            <person name="Minhas B.F."/>
            <person name="Madrigal G."/>
            <person name="Bilyk K.T."/>
            <person name="Yoon V."/>
            <person name="Hune M."/>
            <person name="Gregory S."/>
            <person name="Cheng C.H.C."/>
            <person name="Catchen J.M."/>
        </authorList>
    </citation>
    <scope>NUCLEOTIDE SEQUENCE [LARGE SCALE GENOMIC DNA]</scope>
    <source>
        <strain evidence="2">JMC-PN-2008</strain>
    </source>
</reference>
<reference evidence="2 3" key="1">
    <citation type="journal article" date="2023" name="Genes (Basel)">
        <title>Chromosome-Level Genome Assembly and Circadian Gene Repertoire of the Patagonia Blennie Eleginops maclovinus-The Closest Ancestral Proxy of Antarctic Cryonotothenioids.</title>
        <authorList>
            <person name="Cheng C.C."/>
            <person name="Rivera-Colon A.G."/>
            <person name="Minhas B.F."/>
            <person name="Wilson L."/>
            <person name="Rayamajhi N."/>
            <person name="Vargas-Chacoff L."/>
            <person name="Catchen J.M."/>
        </authorList>
    </citation>
    <scope>NUCLEOTIDE SEQUENCE [LARGE SCALE GENOMIC DNA]</scope>
    <source>
        <strain evidence="2">JMC-PN-2008</strain>
    </source>
</reference>
<gene>
    <name evidence="2" type="ORF">PBY51_020168</name>
</gene>
<evidence type="ECO:0000313" key="2">
    <source>
        <dbReference type="EMBL" id="KAK5865938.1"/>
    </source>
</evidence>
<evidence type="ECO:0000313" key="3">
    <source>
        <dbReference type="Proteomes" id="UP001346869"/>
    </source>
</evidence>
<proteinExistence type="predicted"/>
<accession>A0AAN7XLZ6</accession>
<feature type="compositionally biased region" description="Pro residues" evidence="1">
    <location>
        <begin position="82"/>
        <end position="98"/>
    </location>
</feature>
<evidence type="ECO:0000256" key="1">
    <source>
        <dbReference type="SAM" id="MobiDB-lite"/>
    </source>
</evidence>
<dbReference type="AlphaFoldDB" id="A0AAN7XLZ6"/>
<feature type="region of interest" description="Disordered" evidence="1">
    <location>
        <begin position="52"/>
        <end position="106"/>
    </location>
</feature>
<protein>
    <submittedName>
        <fullName evidence="2">Uncharacterized protein</fullName>
    </submittedName>
</protein>
<sequence length="106" mass="11111">MSAVSDARWPVSRWVSRRGVGWGGEVSTECLCAVVLWVSSGSPTAQHLLLGSTPSVWQRKAAPSRTGQSRLSAPRNISQQGGPPPPDPAGVSPSPPSLSPLTQRSL</sequence>
<keyword evidence="3" id="KW-1185">Reference proteome</keyword>
<name>A0AAN7XLZ6_ELEMC</name>
<dbReference type="EMBL" id="JAUZQC010000009">
    <property type="protein sequence ID" value="KAK5865938.1"/>
    <property type="molecule type" value="Genomic_DNA"/>
</dbReference>
<comment type="caution">
    <text evidence="2">The sequence shown here is derived from an EMBL/GenBank/DDBJ whole genome shotgun (WGS) entry which is preliminary data.</text>
</comment>
<feature type="compositionally biased region" description="Polar residues" evidence="1">
    <location>
        <begin position="65"/>
        <end position="80"/>
    </location>
</feature>
<organism evidence="2 3">
    <name type="scientific">Eleginops maclovinus</name>
    <name type="common">Patagonian blennie</name>
    <name type="synonym">Eleginus maclovinus</name>
    <dbReference type="NCBI Taxonomy" id="56733"/>
    <lineage>
        <taxon>Eukaryota</taxon>
        <taxon>Metazoa</taxon>
        <taxon>Chordata</taxon>
        <taxon>Craniata</taxon>
        <taxon>Vertebrata</taxon>
        <taxon>Euteleostomi</taxon>
        <taxon>Actinopterygii</taxon>
        <taxon>Neopterygii</taxon>
        <taxon>Teleostei</taxon>
        <taxon>Neoteleostei</taxon>
        <taxon>Acanthomorphata</taxon>
        <taxon>Eupercaria</taxon>
        <taxon>Perciformes</taxon>
        <taxon>Notothenioidei</taxon>
        <taxon>Eleginopidae</taxon>
        <taxon>Eleginops</taxon>
    </lineage>
</organism>
<dbReference type="Proteomes" id="UP001346869">
    <property type="component" value="Unassembled WGS sequence"/>
</dbReference>